<evidence type="ECO:0000256" key="1">
    <source>
        <dbReference type="ARBA" id="ARBA00023015"/>
    </source>
</evidence>
<dbReference type="SMART" id="SM00419">
    <property type="entry name" value="HTH_CRP"/>
    <property type="match status" value="1"/>
</dbReference>
<dbReference type="SUPFAM" id="SSF51206">
    <property type="entry name" value="cAMP-binding domain-like"/>
    <property type="match status" value="1"/>
</dbReference>
<dbReference type="SUPFAM" id="SSF46785">
    <property type="entry name" value="Winged helix' DNA-binding domain"/>
    <property type="match status" value="1"/>
</dbReference>
<keyword evidence="1" id="KW-0805">Transcription regulation</keyword>
<dbReference type="PROSITE" id="PS50042">
    <property type="entry name" value="CNMP_BINDING_3"/>
    <property type="match status" value="1"/>
</dbReference>
<dbReference type="Pfam" id="PF13545">
    <property type="entry name" value="HTH_Crp_2"/>
    <property type="match status" value="1"/>
</dbReference>
<dbReference type="Pfam" id="PF00027">
    <property type="entry name" value="cNMP_binding"/>
    <property type="match status" value="1"/>
</dbReference>
<sequence length="225" mass="25655">MLDLENILKSSVLFKNIADNNLNNILSNINYKIKSFNKNELIAIEGDPLNSIGILISGNIEIQKIYPSGKTLTISTLSSGNIFGEVIVFSQKNTYPATLVPITSAEIMFISKEDILKICTINPDILKNFMSLLSNKILMLNKKVKTLSYQTIREKVASYLLDEYTKQKKLLIKIPYSRQEMSEQFAVTRPSLSRELIKMREEDLIEFNKNTILIKNLDKLEDCIL</sequence>
<dbReference type="Proteomes" id="UP001222800">
    <property type="component" value="Chromosome"/>
</dbReference>
<dbReference type="EMBL" id="CP120733">
    <property type="protein sequence ID" value="WFD09198.1"/>
    <property type="molecule type" value="Genomic_DNA"/>
</dbReference>
<dbReference type="SMART" id="SM00100">
    <property type="entry name" value="cNMP"/>
    <property type="match status" value="1"/>
</dbReference>
<proteinExistence type="predicted"/>
<feature type="domain" description="HTH crp-type" evidence="5">
    <location>
        <begin position="150"/>
        <end position="218"/>
    </location>
</feature>
<keyword evidence="7" id="KW-1185">Reference proteome</keyword>
<dbReference type="InterPro" id="IPR000595">
    <property type="entry name" value="cNMP-bd_dom"/>
</dbReference>
<dbReference type="InterPro" id="IPR018490">
    <property type="entry name" value="cNMP-bd_dom_sf"/>
</dbReference>
<name>A0ABY8E8H7_9FIRM</name>
<keyword evidence="3" id="KW-0804">Transcription</keyword>
<accession>A0ABY8E8H7</accession>
<dbReference type="InterPro" id="IPR012318">
    <property type="entry name" value="HTH_CRP"/>
</dbReference>
<dbReference type="PANTHER" id="PTHR24567:SF58">
    <property type="entry name" value="CYCLIC AMP-BINDING REGULATORY PROTEIN"/>
    <property type="match status" value="1"/>
</dbReference>
<evidence type="ECO:0000313" key="6">
    <source>
        <dbReference type="EMBL" id="WFD09198.1"/>
    </source>
</evidence>
<dbReference type="CDD" id="cd00038">
    <property type="entry name" value="CAP_ED"/>
    <property type="match status" value="1"/>
</dbReference>
<evidence type="ECO:0000256" key="3">
    <source>
        <dbReference type="ARBA" id="ARBA00023163"/>
    </source>
</evidence>
<dbReference type="InterPro" id="IPR014710">
    <property type="entry name" value="RmlC-like_jellyroll"/>
</dbReference>
<dbReference type="PANTHER" id="PTHR24567">
    <property type="entry name" value="CRP FAMILY TRANSCRIPTIONAL REGULATORY PROTEIN"/>
    <property type="match status" value="1"/>
</dbReference>
<evidence type="ECO:0000313" key="7">
    <source>
        <dbReference type="Proteomes" id="UP001222800"/>
    </source>
</evidence>
<gene>
    <name evidence="6" type="ORF">P4S50_12470</name>
</gene>
<dbReference type="PROSITE" id="PS51063">
    <property type="entry name" value="HTH_CRP_2"/>
    <property type="match status" value="1"/>
</dbReference>
<evidence type="ECO:0000259" key="4">
    <source>
        <dbReference type="PROSITE" id="PS50042"/>
    </source>
</evidence>
<evidence type="ECO:0000256" key="2">
    <source>
        <dbReference type="ARBA" id="ARBA00023125"/>
    </source>
</evidence>
<dbReference type="Gene3D" id="2.60.120.10">
    <property type="entry name" value="Jelly Rolls"/>
    <property type="match status" value="1"/>
</dbReference>
<reference evidence="6 7" key="1">
    <citation type="submission" date="2023-03" db="EMBL/GenBank/DDBJ databases">
        <title>Complete genome sequence of Tepidibacter sp. SWIR-1, isolated from a deep-sea hydrothermal vent.</title>
        <authorList>
            <person name="Li X."/>
        </authorList>
    </citation>
    <scope>NUCLEOTIDE SEQUENCE [LARGE SCALE GENOMIC DNA]</scope>
    <source>
        <strain evidence="6 7">SWIR-1</strain>
    </source>
</reference>
<dbReference type="InterPro" id="IPR050397">
    <property type="entry name" value="Env_Response_Regulators"/>
</dbReference>
<dbReference type="RefSeq" id="WP_277731119.1">
    <property type="nucleotide sequence ID" value="NZ_CP120733.1"/>
</dbReference>
<protein>
    <submittedName>
        <fullName evidence="6">Crp/Fnr family transcriptional regulator</fullName>
    </submittedName>
</protein>
<feature type="domain" description="Cyclic nucleotide-binding" evidence="4">
    <location>
        <begin position="13"/>
        <end position="136"/>
    </location>
</feature>
<dbReference type="InterPro" id="IPR036390">
    <property type="entry name" value="WH_DNA-bd_sf"/>
</dbReference>
<keyword evidence="2" id="KW-0238">DNA-binding</keyword>
<organism evidence="6 7">
    <name type="scientific">Tepidibacter hydrothermalis</name>
    <dbReference type="NCBI Taxonomy" id="3036126"/>
    <lineage>
        <taxon>Bacteria</taxon>
        <taxon>Bacillati</taxon>
        <taxon>Bacillota</taxon>
        <taxon>Clostridia</taxon>
        <taxon>Peptostreptococcales</taxon>
        <taxon>Peptostreptococcaceae</taxon>
        <taxon>Tepidibacter</taxon>
    </lineage>
</organism>
<evidence type="ECO:0000259" key="5">
    <source>
        <dbReference type="PROSITE" id="PS51063"/>
    </source>
</evidence>